<evidence type="ECO:0000313" key="3">
    <source>
        <dbReference type="Proteomes" id="UP000791080"/>
    </source>
</evidence>
<reference evidence="2 3" key="1">
    <citation type="submission" date="2022-06" db="EMBL/GenBank/DDBJ databases">
        <title>Genomic Encyclopedia of Type Strains, Phase I: the one thousand microbial genomes (KMG-I) project.</title>
        <authorList>
            <person name="Kyrpides N."/>
        </authorList>
    </citation>
    <scope>NUCLEOTIDE SEQUENCE [LARGE SCALE GENOMIC DNA]</scope>
    <source>
        <strain evidence="2 3">DSM 43889</strain>
    </source>
</reference>
<feature type="transmembrane region" description="Helical" evidence="1">
    <location>
        <begin position="12"/>
        <end position="32"/>
    </location>
</feature>
<keyword evidence="1" id="KW-1133">Transmembrane helix</keyword>
<gene>
    <name evidence="2" type="ORF">G443_000730</name>
</gene>
<organism evidence="2 3">
    <name type="scientific">Actinoalloteichus caeruleus DSM 43889</name>
    <dbReference type="NCBI Taxonomy" id="1120930"/>
    <lineage>
        <taxon>Bacteria</taxon>
        <taxon>Bacillati</taxon>
        <taxon>Actinomycetota</taxon>
        <taxon>Actinomycetes</taxon>
        <taxon>Pseudonocardiales</taxon>
        <taxon>Pseudonocardiaceae</taxon>
        <taxon>Actinoalloteichus</taxon>
        <taxon>Actinoalloteichus cyanogriseus</taxon>
    </lineage>
</organism>
<proteinExistence type="predicted"/>
<protein>
    <recommendedName>
        <fullName evidence="4">EamA-like transporter family</fullName>
    </recommendedName>
</protein>
<keyword evidence="3" id="KW-1185">Reference proteome</keyword>
<dbReference type="EMBL" id="AUBJ02000001">
    <property type="protein sequence ID" value="MCP2330460.1"/>
    <property type="molecule type" value="Genomic_DNA"/>
</dbReference>
<accession>A0ABT1JD97</accession>
<comment type="caution">
    <text evidence="2">The sequence shown here is derived from an EMBL/GenBank/DDBJ whole genome shotgun (WGS) entry which is preliminary data.</text>
</comment>
<dbReference type="RefSeq" id="WP_308208824.1">
    <property type="nucleotide sequence ID" value="NZ_AUBJ02000001.1"/>
</dbReference>
<keyword evidence="1" id="KW-0472">Membrane</keyword>
<evidence type="ECO:0008006" key="4">
    <source>
        <dbReference type="Google" id="ProtNLM"/>
    </source>
</evidence>
<evidence type="ECO:0000313" key="2">
    <source>
        <dbReference type="EMBL" id="MCP2330460.1"/>
    </source>
</evidence>
<feature type="transmembrane region" description="Helical" evidence="1">
    <location>
        <begin position="38"/>
        <end position="58"/>
    </location>
</feature>
<evidence type="ECO:0000256" key="1">
    <source>
        <dbReference type="SAM" id="Phobius"/>
    </source>
</evidence>
<name>A0ABT1JD97_ACTCY</name>
<sequence length="85" mass="8827">MLGETRGVAGRMVVLALLWGSAFLWVDLALAGGMTPPLIATLRSALGAVVLLLLAGLARQRLPATWPPGVGSRSRRCGATRCPSC</sequence>
<dbReference type="Proteomes" id="UP000791080">
    <property type="component" value="Unassembled WGS sequence"/>
</dbReference>
<keyword evidence="1" id="KW-0812">Transmembrane</keyword>